<feature type="chain" id="PRO_5011481036" description="DUF2155 domain-containing protein" evidence="1">
    <location>
        <begin position="17"/>
        <end position="117"/>
    </location>
</feature>
<accession>A0A1I1GGB7</accession>
<dbReference type="InterPro" id="IPR019225">
    <property type="entry name" value="DUF2155"/>
</dbReference>
<evidence type="ECO:0000313" key="2">
    <source>
        <dbReference type="EMBL" id="SFC10594.1"/>
    </source>
</evidence>
<sequence>MRWVAVLLLAAAPAMAQQATNSAPGGELRLLDKVTGVTTDIRLSRGETRPFGRLGITMGECRYPAENPNSDAFGWVEIRDESIDRPAFSGWMIASSPALHALDHPRYDVWLLRCNRE</sequence>
<proteinExistence type="predicted"/>
<dbReference type="Proteomes" id="UP000198728">
    <property type="component" value="Unassembled WGS sequence"/>
</dbReference>
<evidence type="ECO:0000313" key="3">
    <source>
        <dbReference type="Proteomes" id="UP000198728"/>
    </source>
</evidence>
<evidence type="ECO:0000256" key="1">
    <source>
        <dbReference type="SAM" id="SignalP"/>
    </source>
</evidence>
<protein>
    <recommendedName>
        <fullName evidence="4">DUF2155 domain-containing protein</fullName>
    </recommendedName>
</protein>
<dbReference type="Pfam" id="PF09923">
    <property type="entry name" value="DUF2155"/>
    <property type="match status" value="1"/>
</dbReference>
<evidence type="ECO:0008006" key="4">
    <source>
        <dbReference type="Google" id="ProtNLM"/>
    </source>
</evidence>
<gene>
    <name evidence="2" type="ORF">SAMN04488094_102560</name>
</gene>
<organism evidence="2 3">
    <name type="scientific">Tropicimonas isoalkanivorans</name>
    <dbReference type="NCBI Taxonomy" id="441112"/>
    <lineage>
        <taxon>Bacteria</taxon>
        <taxon>Pseudomonadati</taxon>
        <taxon>Pseudomonadota</taxon>
        <taxon>Alphaproteobacteria</taxon>
        <taxon>Rhodobacterales</taxon>
        <taxon>Roseobacteraceae</taxon>
        <taxon>Tropicimonas</taxon>
    </lineage>
</organism>
<dbReference type="OrthoDB" id="9810376at2"/>
<reference evidence="2 3" key="1">
    <citation type="submission" date="2016-10" db="EMBL/GenBank/DDBJ databases">
        <authorList>
            <person name="de Groot N.N."/>
        </authorList>
    </citation>
    <scope>NUCLEOTIDE SEQUENCE [LARGE SCALE GENOMIC DNA]</scope>
    <source>
        <strain evidence="2 3">DSM 19548</strain>
    </source>
</reference>
<dbReference type="AlphaFoldDB" id="A0A1I1GGB7"/>
<dbReference type="STRING" id="441112.SAMN04488094_102560"/>
<keyword evidence="1" id="KW-0732">Signal</keyword>
<dbReference type="EMBL" id="FOLG01000002">
    <property type="protein sequence ID" value="SFC10594.1"/>
    <property type="molecule type" value="Genomic_DNA"/>
</dbReference>
<keyword evidence="3" id="KW-1185">Reference proteome</keyword>
<name>A0A1I1GGB7_9RHOB</name>
<feature type="signal peptide" evidence="1">
    <location>
        <begin position="1"/>
        <end position="16"/>
    </location>
</feature>